<keyword evidence="8" id="KW-1185">Reference proteome</keyword>
<dbReference type="Pfam" id="PF00437">
    <property type="entry name" value="T2SSE"/>
    <property type="match status" value="1"/>
</dbReference>
<evidence type="ECO:0000313" key="7">
    <source>
        <dbReference type="Proteomes" id="UP000050489"/>
    </source>
</evidence>
<dbReference type="CDD" id="cd01129">
    <property type="entry name" value="PulE-GspE-like"/>
    <property type="match status" value="1"/>
</dbReference>
<dbReference type="NCBIfam" id="NF007755">
    <property type="entry name" value="PRK10436.1"/>
    <property type="match status" value="1"/>
</dbReference>
<evidence type="ECO:0000259" key="4">
    <source>
        <dbReference type="PROSITE" id="PS00662"/>
    </source>
</evidence>
<dbReference type="GO" id="GO:0005886">
    <property type="term" value="C:plasma membrane"/>
    <property type="evidence" value="ECO:0007669"/>
    <property type="project" value="TreeGrafter"/>
</dbReference>
<dbReference type="PANTHER" id="PTHR30258:SF1">
    <property type="entry name" value="PROTEIN TRANSPORT PROTEIN HOFB HOMOLOG"/>
    <property type="match status" value="1"/>
</dbReference>
<name>A0A0U5UAZ1_SERMA</name>
<proteinExistence type="inferred from homology"/>
<dbReference type="SUPFAM" id="SSF52540">
    <property type="entry name" value="P-loop containing nucleoside triphosphate hydrolases"/>
    <property type="match status" value="1"/>
</dbReference>
<dbReference type="EMBL" id="LJEX02000158">
    <property type="protein sequence ID" value="OCO79315.1"/>
    <property type="molecule type" value="Genomic_DNA"/>
</dbReference>
<evidence type="ECO:0000313" key="8">
    <source>
        <dbReference type="Proteomes" id="UP000247823"/>
    </source>
</evidence>
<dbReference type="GO" id="GO:0005524">
    <property type="term" value="F:ATP binding"/>
    <property type="evidence" value="ECO:0007669"/>
    <property type="project" value="UniProtKB-KW"/>
</dbReference>
<protein>
    <submittedName>
        <fullName evidence="5">Type II secretion system protein GspE</fullName>
    </submittedName>
</protein>
<dbReference type="Gene3D" id="3.40.50.300">
    <property type="entry name" value="P-loop containing nucleotide triphosphate hydrolases"/>
    <property type="match status" value="1"/>
</dbReference>
<dbReference type="InterPro" id="IPR027417">
    <property type="entry name" value="P-loop_NTPase"/>
</dbReference>
<dbReference type="RefSeq" id="WP_038873510.1">
    <property type="nucleotide sequence ID" value="NZ_CABMHU010000026.1"/>
</dbReference>
<organism evidence="5 7">
    <name type="scientific">Serratia marcescens</name>
    <dbReference type="NCBI Taxonomy" id="615"/>
    <lineage>
        <taxon>Bacteria</taxon>
        <taxon>Pseudomonadati</taxon>
        <taxon>Pseudomonadota</taxon>
        <taxon>Gammaproteobacteria</taxon>
        <taxon>Enterobacterales</taxon>
        <taxon>Yersiniaceae</taxon>
        <taxon>Serratia</taxon>
    </lineage>
</organism>
<accession>A0A0U5UAZ1</accession>
<feature type="domain" description="Bacterial type II secretion system protein E" evidence="4">
    <location>
        <begin position="296"/>
        <end position="310"/>
    </location>
</feature>
<evidence type="ECO:0000256" key="1">
    <source>
        <dbReference type="ARBA" id="ARBA00006611"/>
    </source>
</evidence>
<evidence type="ECO:0000256" key="2">
    <source>
        <dbReference type="ARBA" id="ARBA00022741"/>
    </source>
</evidence>
<reference evidence="5" key="2">
    <citation type="journal article" date="2017" name="PLoS ONE">
        <title>Genomic and phenotypic characterisation of fluoroquinolone resistance mechanisms in Enterobacteriaceae in Durban, South Africa.</title>
        <authorList>
            <person name="Osei Sekyere J."/>
            <person name="Amoako D.G."/>
        </authorList>
    </citation>
    <scope>NUCLEOTIDE SEQUENCE</scope>
    <source>
        <strain evidence="5">945174350</strain>
    </source>
</reference>
<dbReference type="Proteomes" id="UP000050489">
    <property type="component" value="Unassembled WGS sequence"/>
</dbReference>
<dbReference type="InterPro" id="IPR001482">
    <property type="entry name" value="T2SS/T4SS_dom"/>
</dbReference>
<dbReference type="AlphaFoldDB" id="A0A0U5UAZ1"/>
<dbReference type="PROSITE" id="PS00662">
    <property type="entry name" value="T2SP_E"/>
    <property type="match status" value="1"/>
</dbReference>
<dbReference type="Proteomes" id="UP000247823">
    <property type="component" value="Unassembled WGS sequence"/>
</dbReference>
<keyword evidence="2" id="KW-0547">Nucleotide-binding</keyword>
<evidence type="ECO:0000256" key="3">
    <source>
        <dbReference type="ARBA" id="ARBA00022840"/>
    </source>
</evidence>
<reference evidence="6" key="4">
    <citation type="submission" date="2018-06" db="EMBL/GenBank/DDBJ databases">
        <authorList>
            <person name="Martins R.C."/>
            <person name="Perdigao-Neto L.V."/>
            <person name="Costa S.F."/>
            <person name="Levin A.S.S."/>
        </authorList>
    </citation>
    <scope>NUCLEOTIDE SEQUENCE</scope>
    <source>
        <strain evidence="6">1283</strain>
    </source>
</reference>
<dbReference type="PANTHER" id="PTHR30258">
    <property type="entry name" value="TYPE II SECRETION SYSTEM PROTEIN GSPE-RELATED"/>
    <property type="match status" value="1"/>
</dbReference>
<dbReference type="EMBL" id="QJQB01000306">
    <property type="protein sequence ID" value="PYA66741.1"/>
    <property type="molecule type" value="Genomic_DNA"/>
</dbReference>
<dbReference type="Gene3D" id="3.30.450.90">
    <property type="match status" value="1"/>
</dbReference>
<evidence type="ECO:0000313" key="6">
    <source>
        <dbReference type="EMBL" id="PYA66741.1"/>
    </source>
</evidence>
<dbReference type="GO" id="GO:0016887">
    <property type="term" value="F:ATP hydrolysis activity"/>
    <property type="evidence" value="ECO:0007669"/>
    <property type="project" value="TreeGrafter"/>
</dbReference>
<reference evidence="6" key="3">
    <citation type="submission" date="2018-06" db="EMBL/GenBank/DDBJ databases">
        <title>Serratia marcescens genome sequencing and assembly.</title>
        <authorList>
            <person name="Martins R.C.R."/>
            <person name="Perdigao-Neto L.V."/>
            <person name="Costa S.F."/>
            <person name="Levin A.S.S."/>
        </authorList>
    </citation>
    <scope>NUCLEOTIDE SEQUENCE</scope>
    <source>
        <strain evidence="6">1283</strain>
    </source>
</reference>
<comment type="caution">
    <text evidence="5">The sequence shown here is derived from an EMBL/GenBank/DDBJ whole genome shotgun (WGS) entry which is preliminary data.</text>
</comment>
<keyword evidence="3" id="KW-0067">ATP-binding</keyword>
<evidence type="ECO:0000313" key="5">
    <source>
        <dbReference type="EMBL" id="OCO79315.1"/>
    </source>
</evidence>
<comment type="similarity">
    <text evidence="1">Belongs to the GSP E family.</text>
</comment>
<reference evidence="7" key="1">
    <citation type="submission" date="2016-04" db="EMBL/GenBank/DDBJ databases">
        <authorList>
            <person name="Osei Sekyere J."/>
            <person name="Sivertsen A."/>
            <person name="Pedersen A.T."/>
            <person name="Sundsfjord A."/>
        </authorList>
    </citation>
    <scope>NUCLEOTIDE SEQUENCE [LARGE SCALE GENOMIC DNA]</scope>
    <source>
        <strain evidence="7">945174350</strain>
    </source>
</reference>
<gene>
    <name evidence="5" type="ORF">AN695_0207850</name>
    <name evidence="6" type="ORF">DMW51_13240</name>
</gene>
<sequence length="480" mass="52687">MNAQISEEVHALCRRYQALALNEDPTTLTIALNEEAPQGLLAALRFATGKRIHLEHWPAARLEQALNQRHESLPAPLAAEEDTADIAYPDDGDAPVVQFINQTLRLAIQRRASDIHFEPFRQHFRIRLRIDGVLQTLASPPPQLAARLIARLKILGQLDIAERRQPQDGQLSLTLDSARYAMRIATLPTLHGEKVVLRVQQGEQQELPLDQLGMGRADLARYAAALACPQGLILVTGPTGSGKTVTLYSGLRQLNDAQSNLCSVEDPIEIPLFGVNQTQINAKTELSFARVLRALLRQDPDVIMIGEIRDAETAEIAVKAAQTGHLVLSTLHTNSTGETLTRLMHMGIPGYLLAGCLKLVIAQRLVRRLCRHCRYPHSQPTHFPASVWPEPLIAWRADGCEHCFGGYYGRIGVYELLAITPEIQAALLTNTAPSLLADVAREQGQLSLLQAGLALASEGTTSLEELYRVIDVVQLGVTAP</sequence>